<evidence type="ECO:0000256" key="4">
    <source>
        <dbReference type="ARBA" id="ARBA00022989"/>
    </source>
</evidence>
<reference evidence="10 11" key="1">
    <citation type="journal article" date="2010" name="J. Bacteriol.">
        <title>Genome sequence of the oligotrophic marine Gammaproteobacterium HTCC2143, isolated from the Oregon Coast.</title>
        <authorList>
            <person name="Oh H.M."/>
            <person name="Kang I."/>
            <person name="Ferriera S."/>
            <person name="Giovannoni S.J."/>
            <person name="Cho J.C."/>
        </authorList>
    </citation>
    <scope>NUCLEOTIDE SEQUENCE [LARGE SCALE GENOMIC DNA]</scope>
    <source>
        <strain evidence="10 11">HTCC2143</strain>
    </source>
</reference>
<sequence>MFATLREKSWLNSPSATASGGFNSEISRKTVALRFFLAVISVLFSLFIVTFLARSQFPDFQALAGQAWQPFTNPQQLWVNTGILLAASVAIQFASSSAKNNRLLAANIAIALCGLFTLAFIGAQILVWQHLIDLGYFVASNPANSYFYLFTAIHGLHLVGGIFVLLRLGLRSTAQTQNSLIISTSLCANYWHYLLLVWVLLFALLTSTPDTYKTLAALCGF</sequence>
<dbReference type="PANTHER" id="PTHR11403:SF10">
    <property type="entry name" value="CYTOCHROME C OXIDASE"/>
    <property type="match status" value="1"/>
</dbReference>
<evidence type="ECO:0000259" key="9">
    <source>
        <dbReference type="PROSITE" id="PS50253"/>
    </source>
</evidence>
<dbReference type="PANTHER" id="PTHR11403">
    <property type="entry name" value="CYTOCHROME C OXIDASE SUBUNIT III"/>
    <property type="match status" value="1"/>
</dbReference>
<dbReference type="Gene3D" id="1.20.120.80">
    <property type="entry name" value="Cytochrome c oxidase, subunit III, four-helix bundle"/>
    <property type="match status" value="1"/>
</dbReference>
<proteinExistence type="inferred from homology"/>
<dbReference type="GO" id="GO:0005886">
    <property type="term" value="C:plasma membrane"/>
    <property type="evidence" value="ECO:0007669"/>
    <property type="project" value="UniProtKB-SubCell"/>
</dbReference>
<feature type="transmembrane region" description="Helical" evidence="8">
    <location>
        <begin position="146"/>
        <end position="168"/>
    </location>
</feature>
<comment type="caution">
    <text evidence="10">The sequence shown here is derived from an EMBL/GenBank/DDBJ whole genome shotgun (WGS) entry which is preliminary data.</text>
</comment>
<dbReference type="InterPro" id="IPR024791">
    <property type="entry name" value="Cyt_c/ubiquinol_Oxase_su3"/>
</dbReference>
<comment type="similarity">
    <text evidence="2 6">Belongs to the cytochrome c oxidase subunit 3 family.</text>
</comment>
<evidence type="ECO:0000256" key="8">
    <source>
        <dbReference type="SAM" id="Phobius"/>
    </source>
</evidence>
<evidence type="ECO:0000313" key="10">
    <source>
        <dbReference type="EMBL" id="EAW31237.1"/>
    </source>
</evidence>
<evidence type="ECO:0000256" key="6">
    <source>
        <dbReference type="RuleBase" id="RU003376"/>
    </source>
</evidence>
<keyword evidence="3 6" id="KW-0812">Transmembrane</keyword>
<feature type="transmembrane region" description="Helical" evidence="8">
    <location>
        <begin position="103"/>
        <end position="126"/>
    </location>
</feature>
<protein>
    <submittedName>
        <fullName evidence="10">Cytochrome c oxidase subunit III</fullName>
    </submittedName>
</protein>
<dbReference type="InterPro" id="IPR013833">
    <property type="entry name" value="Cyt_c_oxidase_su3_a-hlx"/>
</dbReference>
<feature type="domain" description="Heme-copper oxidase subunit III family profile" evidence="9">
    <location>
        <begin position="31"/>
        <end position="210"/>
    </location>
</feature>
<keyword evidence="4 8" id="KW-1133">Transmembrane helix</keyword>
<keyword evidence="5 8" id="KW-0472">Membrane</keyword>
<comment type="subcellular location">
    <subcellularLocation>
        <location evidence="6">Cell membrane</location>
        <topology evidence="6">Multi-pass membrane protein</topology>
    </subcellularLocation>
    <subcellularLocation>
        <location evidence="1">Membrane</location>
        <topology evidence="1">Multi-pass membrane protein</topology>
    </subcellularLocation>
</comment>
<dbReference type="eggNOG" id="COG1845">
    <property type="taxonomic scope" value="Bacteria"/>
</dbReference>
<feature type="compositionally biased region" description="Polar residues" evidence="7">
    <location>
        <begin position="10"/>
        <end position="21"/>
    </location>
</feature>
<keyword evidence="11" id="KW-1185">Reference proteome</keyword>
<dbReference type="InterPro" id="IPR000298">
    <property type="entry name" value="Cyt_c_oxidase-like_su3"/>
</dbReference>
<dbReference type="AlphaFoldDB" id="A0YDD4"/>
<dbReference type="Proteomes" id="UP000004931">
    <property type="component" value="Unassembled WGS sequence"/>
</dbReference>
<dbReference type="PROSITE" id="PS50253">
    <property type="entry name" value="COX3"/>
    <property type="match status" value="1"/>
</dbReference>
<dbReference type="STRING" id="247633.GP2143_03913"/>
<gene>
    <name evidence="10" type="ORF">GP2143_03913</name>
</gene>
<feature type="region of interest" description="Disordered" evidence="7">
    <location>
        <begin position="1"/>
        <end position="21"/>
    </location>
</feature>
<evidence type="ECO:0000256" key="3">
    <source>
        <dbReference type="ARBA" id="ARBA00022692"/>
    </source>
</evidence>
<dbReference type="GO" id="GO:0004129">
    <property type="term" value="F:cytochrome-c oxidase activity"/>
    <property type="evidence" value="ECO:0007669"/>
    <property type="project" value="InterPro"/>
</dbReference>
<evidence type="ECO:0000256" key="7">
    <source>
        <dbReference type="SAM" id="MobiDB-lite"/>
    </source>
</evidence>
<accession>A0YDD4</accession>
<dbReference type="InterPro" id="IPR035973">
    <property type="entry name" value="Cyt_c_oxidase_su3-like_sf"/>
</dbReference>
<feature type="transmembrane region" description="Helical" evidence="8">
    <location>
        <begin position="180"/>
        <end position="205"/>
    </location>
</feature>
<feature type="transmembrane region" description="Helical" evidence="8">
    <location>
        <begin position="35"/>
        <end position="57"/>
    </location>
</feature>
<dbReference type="EMBL" id="AAVT01000004">
    <property type="protein sequence ID" value="EAW31237.1"/>
    <property type="molecule type" value="Genomic_DNA"/>
</dbReference>
<evidence type="ECO:0000256" key="1">
    <source>
        <dbReference type="ARBA" id="ARBA00004141"/>
    </source>
</evidence>
<feature type="transmembrane region" description="Helical" evidence="8">
    <location>
        <begin position="77"/>
        <end position="96"/>
    </location>
</feature>
<dbReference type="SUPFAM" id="SSF81452">
    <property type="entry name" value="Cytochrome c oxidase subunit III-like"/>
    <property type="match status" value="1"/>
</dbReference>
<organism evidence="10 11">
    <name type="scientific">marine gamma proteobacterium HTCC2143</name>
    <dbReference type="NCBI Taxonomy" id="247633"/>
    <lineage>
        <taxon>Bacteria</taxon>
        <taxon>Pseudomonadati</taxon>
        <taxon>Pseudomonadota</taxon>
        <taxon>Gammaproteobacteria</taxon>
        <taxon>Cellvibrionales</taxon>
        <taxon>Spongiibacteraceae</taxon>
        <taxon>BD1-7 clade</taxon>
    </lineage>
</organism>
<evidence type="ECO:0000256" key="5">
    <source>
        <dbReference type="ARBA" id="ARBA00023136"/>
    </source>
</evidence>
<dbReference type="Pfam" id="PF00510">
    <property type="entry name" value="COX3"/>
    <property type="match status" value="1"/>
</dbReference>
<dbReference type="GO" id="GO:0019646">
    <property type="term" value="P:aerobic electron transport chain"/>
    <property type="evidence" value="ECO:0007669"/>
    <property type="project" value="InterPro"/>
</dbReference>
<evidence type="ECO:0000256" key="2">
    <source>
        <dbReference type="ARBA" id="ARBA00010581"/>
    </source>
</evidence>
<evidence type="ECO:0000313" key="11">
    <source>
        <dbReference type="Proteomes" id="UP000004931"/>
    </source>
</evidence>
<name>A0YDD4_9GAMM</name>